<feature type="region of interest" description="Disordered" evidence="1">
    <location>
        <begin position="1"/>
        <end position="26"/>
    </location>
</feature>
<keyword evidence="3" id="KW-1185">Reference proteome</keyword>
<evidence type="ECO:0000256" key="1">
    <source>
        <dbReference type="SAM" id="MobiDB-lite"/>
    </source>
</evidence>
<feature type="compositionally biased region" description="Acidic residues" evidence="1">
    <location>
        <begin position="10"/>
        <end position="26"/>
    </location>
</feature>
<evidence type="ECO:0000313" key="3">
    <source>
        <dbReference type="Proteomes" id="UP001187192"/>
    </source>
</evidence>
<dbReference type="AlphaFoldDB" id="A0AA88D1C9"/>
<dbReference type="Proteomes" id="UP001187192">
    <property type="component" value="Unassembled WGS sequence"/>
</dbReference>
<proteinExistence type="predicted"/>
<sequence>MNEYSSASEHEEDDLSSDYEHSDDDSYLAKAVVAVAASRRNR</sequence>
<accession>A0AA88D1C9</accession>
<protein>
    <submittedName>
        <fullName evidence="2">Uncharacterized protein</fullName>
    </submittedName>
</protein>
<dbReference type="EMBL" id="BTGU01004245">
    <property type="protein sequence ID" value="GMN24174.1"/>
    <property type="molecule type" value="Genomic_DNA"/>
</dbReference>
<reference evidence="2" key="1">
    <citation type="submission" date="2023-07" db="EMBL/GenBank/DDBJ databases">
        <title>draft genome sequence of fig (Ficus carica).</title>
        <authorList>
            <person name="Takahashi T."/>
            <person name="Nishimura K."/>
        </authorList>
    </citation>
    <scope>NUCLEOTIDE SEQUENCE</scope>
</reference>
<comment type="caution">
    <text evidence="2">The sequence shown here is derived from an EMBL/GenBank/DDBJ whole genome shotgun (WGS) entry which is preliminary data.</text>
</comment>
<evidence type="ECO:0000313" key="2">
    <source>
        <dbReference type="EMBL" id="GMN24174.1"/>
    </source>
</evidence>
<name>A0AA88D1C9_FICCA</name>
<gene>
    <name evidence="2" type="ORF">TIFTF001_045838</name>
</gene>
<organism evidence="2 3">
    <name type="scientific">Ficus carica</name>
    <name type="common">Common fig</name>
    <dbReference type="NCBI Taxonomy" id="3494"/>
    <lineage>
        <taxon>Eukaryota</taxon>
        <taxon>Viridiplantae</taxon>
        <taxon>Streptophyta</taxon>
        <taxon>Embryophyta</taxon>
        <taxon>Tracheophyta</taxon>
        <taxon>Spermatophyta</taxon>
        <taxon>Magnoliopsida</taxon>
        <taxon>eudicotyledons</taxon>
        <taxon>Gunneridae</taxon>
        <taxon>Pentapetalae</taxon>
        <taxon>rosids</taxon>
        <taxon>fabids</taxon>
        <taxon>Rosales</taxon>
        <taxon>Moraceae</taxon>
        <taxon>Ficeae</taxon>
        <taxon>Ficus</taxon>
    </lineage>
</organism>